<dbReference type="PANTHER" id="PTHR11905:SF159">
    <property type="entry name" value="ADAM METALLOPROTEASE"/>
    <property type="match status" value="1"/>
</dbReference>
<dbReference type="EMBL" id="GIKN01001565">
    <property type="protein sequence ID" value="NIE43838.1"/>
    <property type="molecule type" value="Transcribed_RNA"/>
</dbReference>
<evidence type="ECO:0000256" key="3">
    <source>
        <dbReference type="ARBA" id="ARBA00022833"/>
    </source>
</evidence>
<keyword evidence="5" id="KW-0479">Metal-binding</keyword>
<dbReference type="SUPFAM" id="SSF55486">
    <property type="entry name" value="Metalloproteases ('zincins'), catalytic domain"/>
    <property type="match status" value="1"/>
</dbReference>
<dbReference type="PANTHER" id="PTHR11905">
    <property type="entry name" value="ADAM A DISINTEGRIN AND METALLOPROTEASE DOMAIN"/>
    <property type="match status" value="1"/>
</dbReference>
<keyword evidence="3 5" id="KW-0862">Zinc</keyword>
<dbReference type="GO" id="GO:0004222">
    <property type="term" value="F:metalloendopeptidase activity"/>
    <property type="evidence" value="ECO:0007669"/>
    <property type="project" value="InterPro"/>
</dbReference>
<proteinExistence type="predicted"/>
<accession>A0A6G4ZZT4</accession>
<evidence type="ECO:0000313" key="7">
    <source>
        <dbReference type="EMBL" id="NIE43838.1"/>
    </source>
</evidence>
<dbReference type="InterPro" id="IPR024079">
    <property type="entry name" value="MetalloPept_cat_dom_sf"/>
</dbReference>
<evidence type="ECO:0000259" key="6">
    <source>
        <dbReference type="PROSITE" id="PS50215"/>
    </source>
</evidence>
<dbReference type="PROSITE" id="PS50215">
    <property type="entry name" value="ADAM_MEPRO"/>
    <property type="match status" value="1"/>
</dbReference>
<feature type="domain" description="Peptidase M12B" evidence="6">
    <location>
        <begin position="1"/>
        <end position="152"/>
    </location>
</feature>
<sequence>MNDMTSLHMLAKYVKNNLNQYGSPDVVLLLTGRDIYESSLGGINKKVAGIAYEGGVCTERRVALSEDTPGAFSGIIDAAHELGHSLGASHDGTRPNTLIPGHPGSLNCSAKSGRLMTYVDGGHLRYRFSECNEREIRHVLRERGEQCWKINAPKTYAIRGVFPGAILKAADYCKRLYKSNHVYVSASYILKINCKIKCCARLKSGRHACGLHPMLDHMPCDFRKKCFLGVCTREKDLITYSSKKE</sequence>
<evidence type="ECO:0000256" key="2">
    <source>
        <dbReference type="ARBA" id="ARBA00022801"/>
    </source>
</evidence>
<evidence type="ECO:0000256" key="4">
    <source>
        <dbReference type="ARBA" id="ARBA00023049"/>
    </source>
</evidence>
<feature type="binding site" evidence="5">
    <location>
        <position position="84"/>
    </location>
    <ligand>
        <name>Zn(2+)</name>
        <dbReference type="ChEBI" id="CHEBI:29105"/>
        <note>catalytic</note>
    </ligand>
</feature>
<dbReference type="AlphaFoldDB" id="A0A6G4ZZT4"/>
<dbReference type="Gene3D" id="3.40.390.10">
    <property type="entry name" value="Collagenase (Catalytic Domain)"/>
    <property type="match status" value="1"/>
</dbReference>
<evidence type="ECO:0000256" key="5">
    <source>
        <dbReference type="PROSITE-ProRule" id="PRU00276"/>
    </source>
</evidence>
<dbReference type="GO" id="GO:0006509">
    <property type="term" value="P:membrane protein ectodomain proteolysis"/>
    <property type="evidence" value="ECO:0007669"/>
    <property type="project" value="TreeGrafter"/>
</dbReference>
<name>A0A6G4ZZT4_RHIMP</name>
<dbReference type="VEuPathDB" id="VectorBase:LOC119165389"/>
<feature type="binding site" evidence="5">
    <location>
        <position position="90"/>
    </location>
    <ligand>
        <name>Zn(2+)</name>
        <dbReference type="ChEBI" id="CHEBI:29105"/>
        <note>catalytic</note>
    </ligand>
</feature>
<dbReference type="InterPro" id="IPR001590">
    <property type="entry name" value="Peptidase_M12B"/>
</dbReference>
<comment type="caution">
    <text evidence="5">Lacks conserved residue(s) required for the propagation of feature annotation.</text>
</comment>
<feature type="binding site" evidence="5">
    <location>
        <position position="80"/>
    </location>
    <ligand>
        <name>Zn(2+)</name>
        <dbReference type="ChEBI" id="CHEBI:29105"/>
        <note>catalytic</note>
    </ligand>
</feature>
<feature type="active site" evidence="5">
    <location>
        <position position="81"/>
    </location>
</feature>
<reference evidence="7" key="1">
    <citation type="submission" date="2020-03" db="EMBL/GenBank/DDBJ databases">
        <title>A transcriptome and proteome of the tick Rhipicephalus microplus shaped by the genetic composition of its hosts and developmental stage.</title>
        <authorList>
            <person name="Garcia G.R."/>
            <person name="Ribeiro J.M.C."/>
            <person name="Maruyama S.R."/>
            <person name="Gardinasse L.G."/>
            <person name="Nelson K."/>
            <person name="Ferreira B.R."/>
            <person name="Andrade T.G."/>
            <person name="Santos I.K.F.M."/>
        </authorList>
    </citation>
    <scope>NUCLEOTIDE SEQUENCE</scope>
    <source>
        <strain evidence="7">NSGR</strain>
        <tissue evidence="7">Salivary glands</tissue>
    </source>
</reference>
<organism evidence="7">
    <name type="scientific">Rhipicephalus microplus</name>
    <name type="common">Cattle tick</name>
    <name type="synonym">Boophilus microplus</name>
    <dbReference type="NCBI Taxonomy" id="6941"/>
    <lineage>
        <taxon>Eukaryota</taxon>
        <taxon>Metazoa</taxon>
        <taxon>Ecdysozoa</taxon>
        <taxon>Arthropoda</taxon>
        <taxon>Chelicerata</taxon>
        <taxon>Arachnida</taxon>
        <taxon>Acari</taxon>
        <taxon>Parasitiformes</taxon>
        <taxon>Ixodida</taxon>
        <taxon>Ixodoidea</taxon>
        <taxon>Ixodidae</taxon>
        <taxon>Rhipicephalinae</taxon>
        <taxon>Rhipicephalus</taxon>
        <taxon>Boophilus</taxon>
    </lineage>
</organism>
<protein>
    <submittedName>
        <fullName evidence="7">Putative tick salivary metalloprotease</fullName>
    </submittedName>
</protein>
<keyword evidence="2" id="KW-0378">Hydrolase</keyword>
<dbReference type="Pfam" id="PF13582">
    <property type="entry name" value="Reprolysin_3"/>
    <property type="match status" value="1"/>
</dbReference>
<evidence type="ECO:0000256" key="1">
    <source>
        <dbReference type="ARBA" id="ARBA00022670"/>
    </source>
</evidence>
<keyword evidence="1 7" id="KW-0645">Protease</keyword>
<dbReference type="Gene3D" id="3.40.1620.60">
    <property type="match status" value="1"/>
</dbReference>
<dbReference type="GO" id="GO:0046872">
    <property type="term" value="F:metal ion binding"/>
    <property type="evidence" value="ECO:0007669"/>
    <property type="project" value="UniProtKB-KW"/>
</dbReference>
<keyword evidence="4 7" id="KW-0482">Metalloprotease</keyword>
<dbReference type="OrthoDB" id="6505358at2759"/>